<organism evidence="5 6">
    <name type="scientific">Thermoproteus uzoniensis (strain 768-20)</name>
    <dbReference type="NCBI Taxonomy" id="999630"/>
    <lineage>
        <taxon>Archaea</taxon>
        <taxon>Thermoproteota</taxon>
        <taxon>Thermoprotei</taxon>
        <taxon>Thermoproteales</taxon>
        <taxon>Thermoproteaceae</taxon>
        <taxon>Thermoproteus</taxon>
    </lineage>
</organism>
<dbReference type="Pfam" id="PF00005">
    <property type="entry name" value="ABC_tran"/>
    <property type="match status" value="2"/>
</dbReference>
<dbReference type="InterPro" id="IPR027417">
    <property type="entry name" value="P-loop_NTPase"/>
</dbReference>
<feature type="domain" description="ABC transporter" evidence="3">
    <location>
        <begin position="73"/>
        <end position="304"/>
    </location>
</feature>
<dbReference type="InterPro" id="IPR017896">
    <property type="entry name" value="4Fe4S_Fe-S-bd"/>
</dbReference>
<evidence type="ECO:0000313" key="5">
    <source>
        <dbReference type="EMBL" id="AEA11857.1"/>
    </source>
</evidence>
<dbReference type="OrthoDB" id="30658at2157"/>
<dbReference type="AlphaFoldDB" id="F2L2R9"/>
<dbReference type="SUPFAM" id="SSF54862">
    <property type="entry name" value="4Fe-4S ferredoxins"/>
    <property type="match status" value="1"/>
</dbReference>
<dbReference type="GO" id="GO:0005524">
    <property type="term" value="F:ATP binding"/>
    <property type="evidence" value="ECO:0007669"/>
    <property type="project" value="UniProtKB-KW"/>
</dbReference>
<dbReference type="PROSITE" id="PS00198">
    <property type="entry name" value="4FE4S_FER_1"/>
    <property type="match status" value="1"/>
</dbReference>
<name>F2L2R9_THEU7</name>
<dbReference type="EMBL" id="CP002590">
    <property type="protein sequence ID" value="AEA11857.1"/>
    <property type="molecule type" value="Genomic_DNA"/>
</dbReference>
<dbReference type="STRING" id="999630.TUZN_0360"/>
<dbReference type="PROSITE" id="PS51379">
    <property type="entry name" value="4FE4S_FER_2"/>
    <property type="match status" value="1"/>
</dbReference>
<dbReference type="Pfam" id="PF04068">
    <property type="entry name" value="Fer4_RLI"/>
    <property type="match status" value="1"/>
</dbReference>
<dbReference type="GO" id="GO:0016887">
    <property type="term" value="F:ATP hydrolysis activity"/>
    <property type="evidence" value="ECO:0007669"/>
    <property type="project" value="InterPro"/>
</dbReference>
<dbReference type="InterPro" id="IPR003439">
    <property type="entry name" value="ABC_transporter-like_ATP-bd"/>
</dbReference>
<dbReference type="InterPro" id="IPR007209">
    <property type="entry name" value="RNaseL-inhib-like_metal-bd_dom"/>
</dbReference>
<evidence type="ECO:0000256" key="1">
    <source>
        <dbReference type="ARBA" id="ARBA00022741"/>
    </source>
</evidence>
<keyword evidence="1" id="KW-0547">Nucleotide-binding</keyword>
<dbReference type="InterPro" id="IPR017900">
    <property type="entry name" value="4Fe4S_Fe_S_CS"/>
</dbReference>
<dbReference type="InterPro" id="IPR017871">
    <property type="entry name" value="ABC_transporter-like_CS"/>
</dbReference>
<proteinExistence type="predicted"/>
<sequence>MRIAVVDRDSCDPKKCGHECIKYCPVNKSGKVIWIDENTGKAVISEKLCIGCGICVHKCPFSAITITNLPEELETDCVHRYFPGGFKLYRLPMLRKGSIVGVMGRNALGKTTIARILAGELIPNLCREGGAEPAEVVKSFRGTELQTFLSELYGKRLRAVHKIQYIELIPMYLKGTVREIAERAKIPQSLMERLGLSKLADRDISHLSGGELQKLAIAAALAKDADVYIFDEPATHLDIVERLKVASIMREKVEGKYAVVVEHDLTVLDYLADIAVVLYGKPGAYGIVSRPVGAREAVNEYLKGFLAHENLRIRDEPIKFESRPPERRASRQRALTQWTDLLVELGSFKLRVKEGYIGRGEVVGVIGPNGVGKTTFVRTLVGEVKPTVGEVYSAPSISYKPQYIRDIAVRNSEVPVRLWLAKEAQDYADSPIWPDVSSGLGLSTILDKKMGELSGGELQRVVVAAALLRRADLYVLDEPMAYLDVEQRISVARTIRRIIEESESAALVVEHDVAMLDYMSNSIMPFVGDPGVEGYAEGPLDMRTGMNVFLKWVDVTFRREPTTGRPRVNKPGSVLDREQKERGEYYYA</sequence>
<feature type="domain" description="4Fe-4S ferredoxin-type" evidence="4">
    <location>
        <begin position="40"/>
        <end position="69"/>
    </location>
</feature>
<dbReference type="eggNOG" id="arCOG00187">
    <property type="taxonomic scope" value="Archaea"/>
</dbReference>
<dbReference type="HOGENOM" id="CLU_017344_4_1_2"/>
<reference evidence="5 6" key="1">
    <citation type="journal article" date="2011" name="J. Bacteriol.">
        <title>Complete genome sequence of the thermoacidophilic crenarchaeon Thermoproteus uzoniensis 768-20.</title>
        <authorList>
            <person name="Mardanov A.V."/>
            <person name="Gumerov V.M."/>
            <person name="Beletsky A.V."/>
            <person name="Prokofeva M.I."/>
            <person name="Bonch-Osmolovskaya E.A."/>
            <person name="Ravin N.V."/>
            <person name="Skryabin K.G."/>
        </authorList>
    </citation>
    <scope>NUCLEOTIDE SEQUENCE [LARGE SCALE GENOMIC DNA]</scope>
    <source>
        <strain evidence="5 6">768-20</strain>
    </source>
</reference>
<evidence type="ECO:0000256" key="2">
    <source>
        <dbReference type="ARBA" id="ARBA00022840"/>
    </source>
</evidence>
<dbReference type="InterPro" id="IPR003593">
    <property type="entry name" value="AAA+_ATPase"/>
</dbReference>
<reference key="2">
    <citation type="submission" date="2011-03" db="EMBL/GenBank/DDBJ databases">
        <title>Complete genome sequence of the thermoacidophilic crenarchaeon Thermoproteus uzoniensis 768-20.</title>
        <authorList>
            <person name="Mardanov A.V."/>
            <person name="Gumerov V.M."/>
            <person name="Beletsky A.V."/>
            <person name="Prokofeva M.I."/>
            <person name="Bonch-Osmolovskaya E.A."/>
            <person name="Ravin N.V."/>
            <person name="Skryabin K.G."/>
        </authorList>
    </citation>
    <scope>NUCLEOTIDE SEQUENCE</scope>
    <source>
        <strain>768-20</strain>
    </source>
</reference>
<dbReference type="SUPFAM" id="SSF52540">
    <property type="entry name" value="P-loop containing nucleoside triphosphate hydrolases"/>
    <property type="match status" value="2"/>
</dbReference>
<dbReference type="GeneID" id="10359906"/>
<feature type="domain" description="ABC transporter" evidence="3">
    <location>
        <begin position="330"/>
        <end position="552"/>
    </location>
</feature>
<dbReference type="PROSITE" id="PS00211">
    <property type="entry name" value="ABC_TRANSPORTER_1"/>
    <property type="match status" value="2"/>
</dbReference>
<dbReference type="NCBIfam" id="NF009945">
    <property type="entry name" value="PRK13409.1"/>
    <property type="match status" value="1"/>
</dbReference>
<dbReference type="Proteomes" id="UP000008138">
    <property type="component" value="Chromosome"/>
</dbReference>
<dbReference type="FunFam" id="3.40.50.300:FF:001546">
    <property type="entry name" value="RNase L inhibitor homolog"/>
    <property type="match status" value="1"/>
</dbReference>
<keyword evidence="6" id="KW-1185">Reference proteome</keyword>
<dbReference type="PROSITE" id="PS50893">
    <property type="entry name" value="ABC_TRANSPORTER_2"/>
    <property type="match status" value="2"/>
</dbReference>
<protein>
    <submittedName>
        <fullName evidence="5">ATPase RIL</fullName>
    </submittedName>
</protein>
<keyword evidence="2" id="KW-0067">ATP-binding</keyword>
<dbReference type="PANTHER" id="PTHR19248">
    <property type="entry name" value="ATP-BINDING TRANSPORT PROTEIN-RELATED"/>
    <property type="match status" value="1"/>
</dbReference>
<dbReference type="SMART" id="SM00382">
    <property type="entry name" value="AAA"/>
    <property type="match status" value="2"/>
</dbReference>
<dbReference type="PRINTS" id="PR01868">
    <property type="entry name" value="ABCEFAMILY"/>
</dbReference>
<dbReference type="RefSeq" id="WP_013679193.1">
    <property type="nucleotide sequence ID" value="NC_015315.1"/>
</dbReference>
<dbReference type="Pfam" id="PF00037">
    <property type="entry name" value="Fer4"/>
    <property type="match status" value="1"/>
</dbReference>
<dbReference type="KEGG" id="tuz:TUZN_0360"/>
<evidence type="ECO:0000259" key="3">
    <source>
        <dbReference type="PROSITE" id="PS50893"/>
    </source>
</evidence>
<evidence type="ECO:0000313" key="6">
    <source>
        <dbReference type="Proteomes" id="UP000008138"/>
    </source>
</evidence>
<dbReference type="Gene3D" id="3.40.50.300">
    <property type="entry name" value="P-loop containing nucleotide triphosphate hydrolases"/>
    <property type="match status" value="2"/>
</dbReference>
<evidence type="ECO:0000259" key="4">
    <source>
        <dbReference type="PROSITE" id="PS51379"/>
    </source>
</evidence>
<dbReference type="InterPro" id="IPR013283">
    <property type="entry name" value="RLI1"/>
</dbReference>
<dbReference type="GO" id="GO:0016491">
    <property type="term" value="F:oxidoreductase activity"/>
    <property type="evidence" value="ECO:0007669"/>
    <property type="project" value="UniProtKB-ARBA"/>
</dbReference>
<gene>
    <name evidence="5" type="ordered locus">TUZN_0360</name>
</gene>
<accession>F2L2R9</accession>